<dbReference type="EMBL" id="BAAAUX010000011">
    <property type="protein sequence ID" value="GAA2787000.1"/>
    <property type="molecule type" value="Genomic_DNA"/>
</dbReference>
<dbReference type="GO" id="GO:0008168">
    <property type="term" value="F:methyltransferase activity"/>
    <property type="evidence" value="ECO:0007669"/>
    <property type="project" value="UniProtKB-KW"/>
</dbReference>
<proteinExistence type="predicted"/>
<dbReference type="InterPro" id="IPR052356">
    <property type="entry name" value="Thiol_S-MT"/>
</dbReference>
<dbReference type="CDD" id="cd02440">
    <property type="entry name" value="AdoMet_MTases"/>
    <property type="match status" value="1"/>
</dbReference>
<comment type="caution">
    <text evidence="2">The sequence shown here is derived from an EMBL/GenBank/DDBJ whole genome shotgun (WGS) entry which is preliminary data.</text>
</comment>
<reference evidence="2 3" key="1">
    <citation type="journal article" date="2019" name="Int. J. Syst. Evol. Microbiol.">
        <title>The Global Catalogue of Microorganisms (GCM) 10K type strain sequencing project: providing services to taxonomists for standard genome sequencing and annotation.</title>
        <authorList>
            <consortium name="The Broad Institute Genomics Platform"/>
            <consortium name="The Broad Institute Genome Sequencing Center for Infectious Disease"/>
            <person name="Wu L."/>
            <person name="Ma J."/>
        </authorList>
    </citation>
    <scope>NUCLEOTIDE SEQUENCE [LARGE SCALE GENOMIC DNA]</scope>
    <source>
        <strain evidence="2 3">JCM 9383</strain>
    </source>
</reference>
<dbReference type="PANTHER" id="PTHR45036:SF1">
    <property type="entry name" value="METHYLTRANSFERASE LIKE 7A"/>
    <property type="match status" value="1"/>
</dbReference>
<dbReference type="PANTHER" id="PTHR45036">
    <property type="entry name" value="METHYLTRANSFERASE LIKE 7B"/>
    <property type="match status" value="1"/>
</dbReference>
<keyword evidence="3" id="KW-1185">Reference proteome</keyword>
<organism evidence="2 3">
    <name type="scientific">Saccharopolyspora taberi</name>
    <dbReference type="NCBI Taxonomy" id="60895"/>
    <lineage>
        <taxon>Bacteria</taxon>
        <taxon>Bacillati</taxon>
        <taxon>Actinomycetota</taxon>
        <taxon>Actinomycetes</taxon>
        <taxon>Pseudonocardiales</taxon>
        <taxon>Pseudonocardiaceae</taxon>
        <taxon>Saccharopolyspora</taxon>
    </lineage>
</organism>
<gene>
    <name evidence="2" type="ORF">GCM10010470_21750</name>
</gene>
<accession>A0ABN3VAP5</accession>
<feature type="domain" description="Methyltransferase type 11" evidence="1">
    <location>
        <begin position="56"/>
        <end position="149"/>
    </location>
</feature>
<dbReference type="InterPro" id="IPR013216">
    <property type="entry name" value="Methyltransf_11"/>
</dbReference>
<dbReference type="GO" id="GO:0032259">
    <property type="term" value="P:methylation"/>
    <property type="evidence" value="ECO:0007669"/>
    <property type="project" value="UniProtKB-KW"/>
</dbReference>
<sequence length="222" mass="24284">MLPVRLMGVSSMADLSAFQHPRFARMYERISGESERRGTAEHRDRMLAGLSGRVIEVGAGNGMNFGHYPDTVTEVVAVEPEDRLRALAERAAARSAVPVRVLAGHADALPAEGGEFDAAVASLVLCSVPDVARALAEIRRVLRTGGELRFYEHVRSDRRWVGFLQDAITPLWSLGGGGCRLNRDTAAAIRAAGFDIVRLERFSYAPIQYIPRHAHILGRARA</sequence>
<evidence type="ECO:0000313" key="3">
    <source>
        <dbReference type="Proteomes" id="UP001500979"/>
    </source>
</evidence>
<dbReference type="SUPFAM" id="SSF53335">
    <property type="entry name" value="S-adenosyl-L-methionine-dependent methyltransferases"/>
    <property type="match status" value="1"/>
</dbReference>
<protein>
    <submittedName>
        <fullName evidence="2">Class I SAM-dependent methyltransferase</fullName>
    </submittedName>
</protein>
<evidence type="ECO:0000313" key="2">
    <source>
        <dbReference type="EMBL" id="GAA2787000.1"/>
    </source>
</evidence>
<dbReference type="InterPro" id="IPR029063">
    <property type="entry name" value="SAM-dependent_MTases_sf"/>
</dbReference>
<keyword evidence="2" id="KW-0489">Methyltransferase</keyword>
<dbReference type="Gene3D" id="3.40.50.150">
    <property type="entry name" value="Vaccinia Virus protein VP39"/>
    <property type="match status" value="1"/>
</dbReference>
<dbReference type="Proteomes" id="UP001500979">
    <property type="component" value="Unassembled WGS sequence"/>
</dbReference>
<name>A0ABN3VAP5_9PSEU</name>
<evidence type="ECO:0000259" key="1">
    <source>
        <dbReference type="Pfam" id="PF08241"/>
    </source>
</evidence>
<keyword evidence="2" id="KW-0808">Transferase</keyword>
<dbReference type="Pfam" id="PF08241">
    <property type="entry name" value="Methyltransf_11"/>
    <property type="match status" value="1"/>
</dbReference>